<dbReference type="InterPro" id="IPR002110">
    <property type="entry name" value="Ankyrin_rpt"/>
</dbReference>
<evidence type="ECO:0000256" key="11">
    <source>
        <dbReference type="ARBA" id="ARBA00023303"/>
    </source>
</evidence>
<dbReference type="EnsemblProtists" id="PYU1_T000720">
    <property type="protein sequence ID" value="PYU1_T000720"/>
    <property type="gene ID" value="PYU1_G000720"/>
</dbReference>
<dbReference type="PROSITE" id="PS50297">
    <property type="entry name" value="ANK_REP_REGION"/>
    <property type="match status" value="2"/>
</dbReference>
<feature type="region of interest" description="Disordered" evidence="13">
    <location>
        <begin position="379"/>
        <end position="429"/>
    </location>
</feature>
<dbReference type="GO" id="GO:0098703">
    <property type="term" value="P:calcium ion import across plasma membrane"/>
    <property type="evidence" value="ECO:0007669"/>
    <property type="project" value="TreeGrafter"/>
</dbReference>
<evidence type="ECO:0000256" key="7">
    <source>
        <dbReference type="ARBA" id="ARBA00022837"/>
    </source>
</evidence>
<feature type="repeat" description="ANK" evidence="12">
    <location>
        <begin position="275"/>
        <end position="307"/>
    </location>
</feature>
<keyword evidence="6" id="KW-0677">Repeat</keyword>
<dbReference type="AlphaFoldDB" id="K3W6X9"/>
<keyword evidence="9" id="KW-0406">Ion transport</keyword>
<evidence type="ECO:0000256" key="5">
    <source>
        <dbReference type="ARBA" id="ARBA00022692"/>
    </source>
</evidence>
<dbReference type="Proteomes" id="UP000019132">
    <property type="component" value="Unassembled WGS sequence"/>
</dbReference>
<evidence type="ECO:0000256" key="2">
    <source>
        <dbReference type="ARBA" id="ARBA00022448"/>
    </source>
</evidence>
<dbReference type="SUPFAM" id="SSF81324">
    <property type="entry name" value="Voltage-gated potassium channels"/>
    <property type="match status" value="1"/>
</dbReference>
<comment type="subcellular location">
    <subcellularLocation>
        <location evidence="1">Cell membrane</location>
        <topology evidence="1">Multi-pass membrane protein</topology>
    </subcellularLocation>
</comment>
<keyword evidence="2" id="KW-0813">Transport</keyword>
<evidence type="ECO:0000313" key="17">
    <source>
        <dbReference type="Proteomes" id="UP000019132"/>
    </source>
</evidence>
<dbReference type="eggNOG" id="KOG4177">
    <property type="taxonomic scope" value="Eukaryota"/>
</dbReference>
<dbReference type="Pfam" id="PF00520">
    <property type="entry name" value="Ion_trans"/>
    <property type="match status" value="1"/>
</dbReference>
<feature type="compositionally biased region" description="Low complexity" evidence="13">
    <location>
        <begin position="383"/>
        <end position="398"/>
    </location>
</feature>
<dbReference type="InParanoid" id="K3W6X9"/>
<dbReference type="SUPFAM" id="SSF48403">
    <property type="entry name" value="Ankyrin repeat"/>
    <property type="match status" value="1"/>
</dbReference>
<dbReference type="InterPro" id="IPR024862">
    <property type="entry name" value="TRPV"/>
</dbReference>
<keyword evidence="17" id="KW-1185">Reference proteome</keyword>
<evidence type="ECO:0000256" key="10">
    <source>
        <dbReference type="ARBA" id="ARBA00023136"/>
    </source>
</evidence>
<protein>
    <recommendedName>
        <fullName evidence="15">Ion transport domain-containing protein</fullName>
    </recommendedName>
</protein>
<evidence type="ECO:0000256" key="3">
    <source>
        <dbReference type="ARBA" id="ARBA00022475"/>
    </source>
</evidence>
<evidence type="ECO:0000256" key="12">
    <source>
        <dbReference type="PROSITE-ProRule" id="PRU00023"/>
    </source>
</evidence>
<dbReference type="eggNOG" id="KOG3676">
    <property type="taxonomic scope" value="Eukaryota"/>
</dbReference>
<dbReference type="PROSITE" id="PS50088">
    <property type="entry name" value="ANK_REPEAT"/>
    <property type="match status" value="2"/>
</dbReference>
<dbReference type="HOGENOM" id="CLU_011680_0_0_1"/>
<dbReference type="STRING" id="431595.K3W6X9"/>
<reference evidence="16" key="3">
    <citation type="submission" date="2015-02" db="UniProtKB">
        <authorList>
            <consortium name="EnsemblProtists"/>
        </authorList>
    </citation>
    <scope>IDENTIFICATION</scope>
    <source>
        <strain evidence="16">DAOM BR144</strain>
    </source>
</reference>
<feature type="domain" description="Ion transport" evidence="15">
    <location>
        <begin position="742"/>
        <end position="959"/>
    </location>
</feature>
<evidence type="ECO:0000256" key="8">
    <source>
        <dbReference type="ARBA" id="ARBA00022989"/>
    </source>
</evidence>
<keyword evidence="10 14" id="KW-0472">Membrane</keyword>
<keyword evidence="5 14" id="KW-0812">Transmembrane</keyword>
<accession>K3W6X9</accession>
<keyword evidence="7" id="KW-0106">Calcium</keyword>
<evidence type="ECO:0000256" key="6">
    <source>
        <dbReference type="ARBA" id="ARBA00022737"/>
    </source>
</evidence>
<dbReference type="Gene3D" id="1.25.40.20">
    <property type="entry name" value="Ankyrin repeat-containing domain"/>
    <property type="match status" value="1"/>
</dbReference>
<sequence>MRKRHAMVKHAVTVKDPLRTSSDHRSRPKKKLGLQGLHDVLEDEIVGKVQYIKKFLQYTQLMPSEPRAWPEGWAAAKINRAMQRYYMIQLMTSSRLPKYLHAQSKKLFEECCKCRPLANGPTMSAEDDGILRLAGPDLPKIRHLLRSKKNNGLDLLQPHGLAQHSVMHVAAQRGYTELVRELLARWSSHPMESPHQSYSIVLLHRLLELVLQMRQTKALMSESSASELREVVAKIGTISFAQFADALDQLRDDAIALQDLLRICGHPLVLCKDASGNTPLHYAAEGGYLSLCQLLIEHGAKINAQNKSGETPLHFAISSSHADVCMHLVRHKADVRIARYVTLTLLNNVTLLGTLVDSPHGNTVCKVMPILQPRNQTKLPREAGAAAAQQQAPVPKKPAYFRRKKSVVSPELPTNSPRTKEDANATTPPVDEGMYIRIESLSSSPLFRDRNPRDVVYFRTAPGSSLIKPNVLCVLLLGGHVAPSEMLKAREAHEHGKLLHLLIENLPDAAVLAMDSFRTPLFRCTMMAKVREFNQRWVVPTKLQTLRERHHALLLAMKKGTRGAVLDAHSKRLRQQRRRDAQQWLVNAVWRGIKKAYKLLRKLRLALSVQNAFDASTTSEHKALGHSRDHSIICEPKGILYEYIYDHAEFRGGLSPTLALVVQTENKQLMGHPWVKQLMDHKWNSFARQTFRSEFHLYFVYFVSVFIATYLHVGDPSVGMPIGGYRSNIFTNHVSVAEYVRDTARLMYTLINIFYTYDEIRLWRELGSLRAYFSDGWNWFDLVQILCVWLLLVTEIIDMLTPEADNIPDFELVVFQESLYSTTMWRKYNLRITLMSIVGPQVFIRWIRFARGNLTLGPFVRMIFKVGHMFKDIMLFLLVFGLFLCGFGFAFFILQLEGCKTYFTALSSVFQISLGAWDWEVIYEGGPIAILFFIAYAVIGTIMLLNLLIAMLGNTYDNIWEDRLLFFELERAKATISIQTALNDNKYDERYWCQQLYVLEGDTPIEGIQFQKF</sequence>
<dbReference type="SMART" id="SM00248">
    <property type="entry name" value="ANK"/>
    <property type="match status" value="3"/>
</dbReference>
<evidence type="ECO:0000256" key="1">
    <source>
        <dbReference type="ARBA" id="ARBA00004651"/>
    </source>
</evidence>
<feature type="transmembrane region" description="Helical" evidence="14">
    <location>
        <begin position="873"/>
        <end position="894"/>
    </location>
</feature>
<dbReference type="PANTHER" id="PTHR10582:SF2">
    <property type="entry name" value="INACTIVE"/>
    <property type="match status" value="1"/>
</dbReference>
<dbReference type="GO" id="GO:0005216">
    <property type="term" value="F:monoatomic ion channel activity"/>
    <property type="evidence" value="ECO:0007669"/>
    <property type="project" value="InterPro"/>
</dbReference>
<dbReference type="EMBL" id="GL376620">
    <property type="status" value="NOT_ANNOTATED_CDS"/>
    <property type="molecule type" value="Genomic_DNA"/>
</dbReference>
<evidence type="ECO:0000256" key="4">
    <source>
        <dbReference type="ARBA" id="ARBA00022568"/>
    </source>
</evidence>
<dbReference type="Gene3D" id="1.10.287.70">
    <property type="match status" value="1"/>
</dbReference>
<keyword evidence="8 14" id="KW-1133">Transmembrane helix</keyword>
<evidence type="ECO:0000256" key="9">
    <source>
        <dbReference type="ARBA" id="ARBA00023065"/>
    </source>
</evidence>
<dbReference type="Pfam" id="PF12796">
    <property type="entry name" value="Ank_2"/>
    <property type="match status" value="1"/>
</dbReference>
<keyword evidence="12" id="KW-0040">ANK repeat</keyword>
<reference evidence="17" key="1">
    <citation type="journal article" date="2010" name="Genome Biol.">
        <title>Genome sequence of the necrotrophic plant pathogen Pythium ultimum reveals original pathogenicity mechanisms and effector repertoire.</title>
        <authorList>
            <person name="Levesque C.A."/>
            <person name="Brouwer H."/>
            <person name="Cano L."/>
            <person name="Hamilton J.P."/>
            <person name="Holt C."/>
            <person name="Huitema E."/>
            <person name="Raffaele S."/>
            <person name="Robideau G.P."/>
            <person name="Thines M."/>
            <person name="Win J."/>
            <person name="Zerillo M.M."/>
            <person name="Beakes G.W."/>
            <person name="Boore J.L."/>
            <person name="Busam D."/>
            <person name="Dumas B."/>
            <person name="Ferriera S."/>
            <person name="Fuerstenberg S.I."/>
            <person name="Gachon C.M."/>
            <person name="Gaulin E."/>
            <person name="Govers F."/>
            <person name="Grenville-Briggs L."/>
            <person name="Horner N."/>
            <person name="Hostetler J."/>
            <person name="Jiang R.H."/>
            <person name="Johnson J."/>
            <person name="Krajaejun T."/>
            <person name="Lin H."/>
            <person name="Meijer H.J."/>
            <person name="Moore B."/>
            <person name="Morris P."/>
            <person name="Phuntmart V."/>
            <person name="Puiu D."/>
            <person name="Shetty J."/>
            <person name="Stajich J.E."/>
            <person name="Tripathy S."/>
            <person name="Wawra S."/>
            <person name="van West P."/>
            <person name="Whitty B.R."/>
            <person name="Coutinho P.M."/>
            <person name="Henrissat B."/>
            <person name="Martin F."/>
            <person name="Thomas P.D."/>
            <person name="Tyler B.M."/>
            <person name="De Vries R.P."/>
            <person name="Kamoun S."/>
            <person name="Yandell M."/>
            <person name="Tisserat N."/>
            <person name="Buell C.R."/>
        </authorList>
    </citation>
    <scope>NUCLEOTIDE SEQUENCE</scope>
    <source>
        <strain evidence="17">DAOM:BR144</strain>
    </source>
</reference>
<dbReference type="OMA" id="FVENHAD"/>
<name>K3W6X9_GLOUD</name>
<evidence type="ECO:0000256" key="13">
    <source>
        <dbReference type="SAM" id="MobiDB-lite"/>
    </source>
</evidence>
<feature type="repeat" description="ANK" evidence="12">
    <location>
        <begin position="308"/>
        <end position="340"/>
    </location>
</feature>
<feature type="transmembrane region" description="Helical" evidence="14">
    <location>
        <begin position="929"/>
        <end position="953"/>
    </location>
</feature>
<proteinExistence type="predicted"/>
<feature type="transmembrane region" description="Helical" evidence="14">
    <location>
        <begin position="695"/>
        <end position="713"/>
    </location>
</feature>
<dbReference type="InterPro" id="IPR036770">
    <property type="entry name" value="Ankyrin_rpt-contain_sf"/>
</dbReference>
<dbReference type="VEuPathDB" id="FungiDB:PYU1_G000720"/>
<dbReference type="PANTHER" id="PTHR10582">
    <property type="entry name" value="TRANSIENT RECEPTOR POTENTIAL ION CHANNEL PROTEIN"/>
    <property type="match status" value="1"/>
</dbReference>
<keyword evidence="11" id="KW-0407">Ion channel</keyword>
<dbReference type="GO" id="GO:0005886">
    <property type="term" value="C:plasma membrane"/>
    <property type="evidence" value="ECO:0007669"/>
    <property type="project" value="UniProtKB-SubCell"/>
</dbReference>
<evidence type="ECO:0000256" key="14">
    <source>
        <dbReference type="SAM" id="Phobius"/>
    </source>
</evidence>
<reference evidence="17" key="2">
    <citation type="submission" date="2010-04" db="EMBL/GenBank/DDBJ databases">
        <authorList>
            <person name="Buell R."/>
            <person name="Hamilton J."/>
            <person name="Hostetler J."/>
        </authorList>
    </citation>
    <scope>NUCLEOTIDE SEQUENCE [LARGE SCALE GENOMIC DNA]</scope>
    <source>
        <strain evidence="17">DAOM:BR144</strain>
    </source>
</reference>
<organism evidence="16 17">
    <name type="scientific">Globisporangium ultimum (strain ATCC 200006 / CBS 805.95 / DAOM BR144)</name>
    <name type="common">Pythium ultimum</name>
    <dbReference type="NCBI Taxonomy" id="431595"/>
    <lineage>
        <taxon>Eukaryota</taxon>
        <taxon>Sar</taxon>
        <taxon>Stramenopiles</taxon>
        <taxon>Oomycota</taxon>
        <taxon>Peronosporomycetes</taxon>
        <taxon>Pythiales</taxon>
        <taxon>Pythiaceae</taxon>
        <taxon>Globisporangium</taxon>
    </lineage>
</organism>
<keyword evidence="4" id="KW-0109">Calcium transport</keyword>
<evidence type="ECO:0000259" key="15">
    <source>
        <dbReference type="Pfam" id="PF00520"/>
    </source>
</evidence>
<dbReference type="InterPro" id="IPR005821">
    <property type="entry name" value="Ion_trans_dom"/>
</dbReference>
<keyword evidence="3" id="KW-1003">Cell membrane</keyword>
<evidence type="ECO:0000313" key="16">
    <source>
        <dbReference type="EnsemblProtists" id="PYU1_T000720"/>
    </source>
</evidence>